<name>A0A377TF55_9GAMM</name>
<organism evidence="1 2">
    <name type="scientific">Ewingella americana</name>
    <dbReference type="NCBI Taxonomy" id="41202"/>
    <lineage>
        <taxon>Bacteria</taxon>
        <taxon>Pseudomonadati</taxon>
        <taxon>Pseudomonadota</taxon>
        <taxon>Gammaproteobacteria</taxon>
        <taxon>Enterobacterales</taxon>
        <taxon>Yersiniaceae</taxon>
        <taxon>Ewingella</taxon>
    </lineage>
</organism>
<proteinExistence type="predicted"/>
<dbReference type="EMBL" id="UGGO01000002">
    <property type="protein sequence ID" value="STS10414.1"/>
    <property type="molecule type" value="Genomic_DNA"/>
</dbReference>
<dbReference type="AlphaFoldDB" id="A0A377TF55"/>
<sequence length="29" mass="3558">MGMDMLYTVARELAKRVVRETATSWWNRW</sequence>
<accession>A0A377TF55</accession>
<reference evidence="1 2" key="1">
    <citation type="submission" date="2018-06" db="EMBL/GenBank/DDBJ databases">
        <authorList>
            <consortium name="Pathogen Informatics"/>
            <person name="Doyle S."/>
        </authorList>
    </citation>
    <scope>NUCLEOTIDE SEQUENCE [LARGE SCALE GENOMIC DNA]</scope>
    <source>
        <strain evidence="1 2">NCTC12157</strain>
    </source>
</reference>
<evidence type="ECO:0000313" key="2">
    <source>
        <dbReference type="Proteomes" id="UP000254304"/>
    </source>
</evidence>
<protein>
    <submittedName>
        <fullName evidence="1">Uncharacterized protein</fullName>
    </submittedName>
</protein>
<dbReference type="Proteomes" id="UP000254304">
    <property type="component" value="Unassembled WGS sequence"/>
</dbReference>
<gene>
    <name evidence="1" type="ORF">NCTC12157_05013</name>
</gene>
<evidence type="ECO:0000313" key="1">
    <source>
        <dbReference type="EMBL" id="STS10414.1"/>
    </source>
</evidence>